<dbReference type="RefSeq" id="WP_308474079.1">
    <property type="nucleotide sequence ID" value="NZ_OY726394.1"/>
</dbReference>
<dbReference type="Proteomes" id="UP001190336">
    <property type="component" value="Chromosome"/>
</dbReference>
<name>A0ABM9LSZ4_9MYCO</name>
<dbReference type="EMBL" id="OY726394">
    <property type="protein sequence ID" value="CAJ1504241.1"/>
    <property type="molecule type" value="Genomic_DNA"/>
</dbReference>
<keyword evidence="3" id="KW-1185">Reference proteome</keyword>
<protein>
    <recommendedName>
        <fullName evidence="4">RNA polymerase subunit sigma-70</fullName>
    </recommendedName>
</protein>
<gene>
    <name evidence="2" type="ORF">MU0083_003387</name>
</gene>
<accession>A0ABM9LSZ4</accession>
<evidence type="ECO:0000313" key="2">
    <source>
        <dbReference type="EMBL" id="CAJ1504241.1"/>
    </source>
</evidence>
<feature type="coiled-coil region" evidence="1">
    <location>
        <begin position="66"/>
        <end position="100"/>
    </location>
</feature>
<keyword evidence="1" id="KW-0175">Coiled coil</keyword>
<evidence type="ECO:0008006" key="4">
    <source>
        <dbReference type="Google" id="ProtNLM"/>
    </source>
</evidence>
<proteinExistence type="predicted"/>
<evidence type="ECO:0000313" key="3">
    <source>
        <dbReference type="Proteomes" id="UP001190336"/>
    </source>
</evidence>
<reference evidence="2 3" key="1">
    <citation type="submission" date="2023-08" db="EMBL/GenBank/DDBJ databases">
        <authorList>
            <person name="Folkvardsen B D."/>
            <person name="Norman A."/>
        </authorList>
    </citation>
    <scope>NUCLEOTIDE SEQUENCE [LARGE SCALE GENOMIC DNA]</scope>
    <source>
        <strain evidence="2 3">Mu0083</strain>
    </source>
</reference>
<evidence type="ECO:0000256" key="1">
    <source>
        <dbReference type="SAM" id="Coils"/>
    </source>
</evidence>
<organism evidence="2 3">
    <name type="scientific">[Mycobacterium] kokjensenii</name>
    <dbReference type="NCBI Taxonomy" id="3064287"/>
    <lineage>
        <taxon>Bacteria</taxon>
        <taxon>Bacillati</taxon>
        <taxon>Actinomycetota</taxon>
        <taxon>Actinomycetes</taxon>
        <taxon>Mycobacteriales</taxon>
        <taxon>Mycobacteriaceae</taxon>
        <taxon>Mycolicibacter</taxon>
    </lineage>
</organism>
<sequence>MEEVTEYNAIVTQSDPGWSIYVPEVDRHTYAAHLREIEPMATDLVQVMTDCPIEDISVIVHLPDDLAEVIANMHQARNNVAEAEIAAREAQQAAAAALRNAGAPLRDIAVTLGVSHQRVHQILEEADATRSRYLKEFRHTIDISLRHGSLVDFDLPVTGDDGSTPIVVALAIERISALTERIQSAGGCANVFVKDGRKVRFVSVIDEACALGEADDTMVGDEAPSAISTVGMLLDYVQKKPNGVTISAALGHPAWARDARQVDLVQA</sequence>